<dbReference type="Pfam" id="PF02535">
    <property type="entry name" value="Zip"/>
    <property type="match status" value="1"/>
</dbReference>
<dbReference type="GO" id="GO:0005886">
    <property type="term" value="C:plasma membrane"/>
    <property type="evidence" value="ECO:0007669"/>
    <property type="project" value="TreeGrafter"/>
</dbReference>
<reference evidence="7" key="2">
    <citation type="submission" date="2021-09" db="EMBL/GenBank/DDBJ databases">
        <authorList>
            <person name="Jia N."/>
            <person name="Wang J."/>
            <person name="Shi W."/>
            <person name="Du L."/>
            <person name="Sun Y."/>
            <person name="Zhan W."/>
            <person name="Jiang J."/>
            <person name="Wang Q."/>
            <person name="Zhang B."/>
            <person name="Ji P."/>
            <person name="Sakyi L.B."/>
            <person name="Cui X."/>
            <person name="Yuan T."/>
            <person name="Jiang B."/>
            <person name="Yang W."/>
            <person name="Lam T.T.-Y."/>
            <person name="Chang Q."/>
            <person name="Ding S."/>
            <person name="Wang X."/>
            <person name="Zhu J."/>
            <person name="Ruan X."/>
            <person name="Zhao L."/>
            <person name="Wei J."/>
            <person name="Que T."/>
            <person name="Du C."/>
            <person name="Cheng J."/>
            <person name="Dai P."/>
            <person name="Han X."/>
            <person name="Huang E."/>
            <person name="Gao Y."/>
            <person name="Liu J."/>
            <person name="Shao H."/>
            <person name="Ye R."/>
            <person name="Li L."/>
            <person name="Wei W."/>
            <person name="Wang X."/>
            <person name="Wang C."/>
            <person name="Huo Q."/>
            <person name="Li W."/>
            <person name="Guo W."/>
            <person name="Chen H."/>
            <person name="Chen S."/>
            <person name="Zhou L."/>
            <person name="Zhou L."/>
            <person name="Ni X."/>
            <person name="Tian J."/>
            <person name="Zhou Y."/>
            <person name="Sheng Y."/>
            <person name="Liu T."/>
            <person name="Pan Y."/>
            <person name="Xia L."/>
            <person name="Li J."/>
            <person name="Zhao F."/>
            <person name="Cao W."/>
        </authorList>
    </citation>
    <scope>NUCLEOTIDE SEQUENCE</scope>
    <source>
        <strain evidence="7">Rmic-2018</strain>
        <tissue evidence="7">Larvae</tissue>
    </source>
</reference>
<keyword evidence="5 6" id="KW-0472">Membrane</keyword>
<evidence type="ECO:0000313" key="7">
    <source>
        <dbReference type="EMBL" id="KAH8028597.1"/>
    </source>
</evidence>
<protein>
    <recommendedName>
        <fullName evidence="9">Zinc transporter</fullName>
    </recommendedName>
</protein>
<dbReference type="VEuPathDB" id="VectorBase:LOC119167678"/>
<sequence>METGMMCHAVWGFGMLAVLIISCCSLAGLVIVPFLSHALYHRILMVFEGLAVGSLLGSAVFHLIPQMAIVPSRCRWFALDSSSSVLCGLSFVLVFVASGKRRNRYPGHGTMSQKRDKTSADCV</sequence>
<evidence type="ECO:0000256" key="6">
    <source>
        <dbReference type="SAM" id="Phobius"/>
    </source>
</evidence>
<dbReference type="AlphaFoldDB" id="A0A9J6E386"/>
<evidence type="ECO:0000256" key="3">
    <source>
        <dbReference type="ARBA" id="ARBA00022692"/>
    </source>
</evidence>
<keyword evidence="3 6" id="KW-0812">Transmembrane</keyword>
<dbReference type="Proteomes" id="UP000821866">
    <property type="component" value="Chromosome 4"/>
</dbReference>
<reference evidence="7" key="1">
    <citation type="journal article" date="2020" name="Cell">
        <title>Large-Scale Comparative Analyses of Tick Genomes Elucidate Their Genetic Diversity and Vector Capacities.</title>
        <authorList>
            <consortium name="Tick Genome and Microbiome Consortium (TIGMIC)"/>
            <person name="Jia N."/>
            <person name="Wang J."/>
            <person name="Shi W."/>
            <person name="Du L."/>
            <person name="Sun Y."/>
            <person name="Zhan W."/>
            <person name="Jiang J.F."/>
            <person name="Wang Q."/>
            <person name="Zhang B."/>
            <person name="Ji P."/>
            <person name="Bell-Sakyi L."/>
            <person name="Cui X.M."/>
            <person name="Yuan T.T."/>
            <person name="Jiang B.G."/>
            <person name="Yang W.F."/>
            <person name="Lam T.T."/>
            <person name="Chang Q.C."/>
            <person name="Ding S.J."/>
            <person name="Wang X.J."/>
            <person name="Zhu J.G."/>
            <person name="Ruan X.D."/>
            <person name="Zhao L."/>
            <person name="Wei J.T."/>
            <person name="Ye R.Z."/>
            <person name="Que T.C."/>
            <person name="Du C.H."/>
            <person name="Zhou Y.H."/>
            <person name="Cheng J.X."/>
            <person name="Dai P.F."/>
            <person name="Guo W.B."/>
            <person name="Han X.H."/>
            <person name="Huang E.J."/>
            <person name="Li L.F."/>
            <person name="Wei W."/>
            <person name="Gao Y.C."/>
            <person name="Liu J.Z."/>
            <person name="Shao H.Z."/>
            <person name="Wang X."/>
            <person name="Wang C.C."/>
            <person name="Yang T.C."/>
            <person name="Huo Q.B."/>
            <person name="Li W."/>
            <person name="Chen H.Y."/>
            <person name="Chen S.E."/>
            <person name="Zhou L.G."/>
            <person name="Ni X.B."/>
            <person name="Tian J.H."/>
            <person name="Sheng Y."/>
            <person name="Liu T."/>
            <person name="Pan Y.S."/>
            <person name="Xia L.Y."/>
            <person name="Li J."/>
            <person name="Zhao F."/>
            <person name="Cao W.C."/>
        </authorList>
    </citation>
    <scope>NUCLEOTIDE SEQUENCE</scope>
    <source>
        <strain evidence="7">Rmic-2018</strain>
    </source>
</reference>
<evidence type="ECO:0000313" key="8">
    <source>
        <dbReference type="Proteomes" id="UP000821866"/>
    </source>
</evidence>
<comment type="similarity">
    <text evidence="2">Belongs to the ZIP transporter (TC 2.A.5) family.</text>
</comment>
<evidence type="ECO:0000256" key="1">
    <source>
        <dbReference type="ARBA" id="ARBA00004141"/>
    </source>
</evidence>
<feature type="transmembrane region" description="Helical" evidence="6">
    <location>
        <begin position="12"/>
        <end position="36"/>
    </location>
</feature>
<keyword evidence="4 6" id="KW-1133">Transmembrane helix</keyword>
<gene>
    <name evidence="7" type="ORF">HPB51_017723</name>
</gene>
<dbReference type="PANTHER" id="PTHR12191:SF37">
    <property type="entry name" value="ZINC TRANSPORTER FOI"/>
    <property type="match status" value="1"/>
</dbReference>
<feature type="transmembrane region" description="Helical" evidence="6">
    <location>
        <begin position="76"/>
        <end position="97"/>
    </location>
</feature>
<name>A0A9J6E386_RHIMP</name>
<dbReference type="GO" id="GO:0005385">
    <property type="term" value="F:zinc ion transmembrane transporter activity"/>
    <property type="evidence" value="ECO:0007669"/>
    <property type="project" value="TreeGrafter"/>
</dbReference>
<proteinExistence type="inferred from homology"/>
<evidence type="ECO:0000256" key="5">
    <source>
        <dbReference type="ARBA" id="ARBA00023136"/>
    </source>
</evidence>
<organism evidence="7 8">
    <name type="scientific">Rhipicephalus microplus</name>
    <name type="common">Cattle tick</name>
    <name type="synonym">Boophilus microplus</name>
    <dbReference type="NCBI Taxonomy" id="6941"/>
    <lineage>
        <taxon>Eukaryota</taxon>
        <taxon>Metazoa</taxon>
        <taxon>Ecdysozoa</taxon>
        <taxon>Arthropoda</taxon>
        <taxon>Chelicerata</taxon>
        <taxon>Arachnida</taxon>
        <taxon>Acari</taxon>
        <taxon>Parasitiformes</taxon>
        <taxon>Ixodida</taxon>
        <taxon>Ixodoidea</taxon>
        <taxon>Ixodidae</taxon>
        <taxon>Rhipicephalinae</taxon>
        <taxon>Rhipicephalus</taxon>
        <taxon>Boophilus</taxon>
    </lineage>
</organism>
<dbReference type="GO" id="GO:0030003">
    <property type="term" value="P:intracellular monoatomic cation homeostasis"/>
    <property type="evidence" value="ECO:0007669"/>
    <property type="project" value="TreeGrafter"/>
</dbReference>
<comment type="subcellular location">
    <subcellularLocation>
        <location evidence="1">Membrane</location>
        <topology evidence="1">Multi-pass membrane protein</topology>
    </subcellularLocation>
</comment>
<evidence type="ECO:0000256" key="2">
    <source>
        <dbReference type="ARBA" id="ARBA00006939"/>
    </source>
</evidence>
<comment type="caution">
    <text evidence="7">The sequence shown here is derived from an EMBL/GenBank/DDBJ whole genome shotgun (WGS) entry which is preliminary data.</text>
</comment>
<dbReference type="GO" id="GO:0071578">
    <property type="term" value="P:zinc ion import across plasma membrane"/>
    <property type="evidence" value="ECO:0007669"/>
    <property type="project" value="TreeGrafter"/>
</dbReference>
<evidence type="ECO:0000256" key="4">
    <source>
        <dbReference type="ARBA" id="ARBA00022989"/>
    </source>
</evidence>
<dbReference type="PANTHER" id="PTHR12191">
    <property type="entry name" value="SOLUTE CARRIER FAMILY 39"/>
    <property type="match status" value="1"/>
</dbReference>
<accession>A0A9J6E386</accession>
<dbReference type="EMBL" id="JABSTU010000006">
    <property type="protein sequence ID" value="KAH8028597.1"/>
    <property type="molecule type" value="Genomic_DNA"/>
</dbReference>
<dbReference type="InterPro" id="IPR050799">
    <property type="entry name" value="ZIP_Transporter"/>
</dbReference>
<keyword evidence="8" id="KW-1185">Reference proteome</keyword>
<dbReference type="GO" id="GO:0140410">
    <property type="term" value="F:monoatomic cation:bicarbonate symporter activity"/>
    <property type="evidence" value="ECO:0007669"/>
    <property type="project" value="TreeGrafter"/>
</dbReference>
<evidence type="ECO:0008006" key="9">
    <source>
        <dbReference type="Google" id="ProtNLM"/>
    </source>
</evidence>
<dbReference type="InterPro" id="IPR003689">
    <property type="entry name" value="ZIP"/>
</dbReference>
<feature type="transmembrane region" description="Helical" evidence="6">
    <location>
        <begin position="43"/>
        <end position="64"/>
    </location>
</feature>